<feature type="region of interest" description="Disordered" evidence="1">
    <location>
        <begin position="101"/>
        <end position="121"/>
    </location>
</feature>
<proteinExistence type="predicted"/>
<evidence type="ECO:0000313" key="2">
    <source>
        <dbReference type="EMBL" id="GEP68472.1"/>
    </source>
</evidence>
<evidence type="ECO:0000256" key="1">
    <source>
        <dbReference type="SAM" id="MobiDB-lite"/>
    </source>
</evidence>
<accession>A0A512PBI1</accession>
<organism evidence="2 3">
    <name type="scientific">Cellulomonas soli</name>
    <dbReference type="NCBI Taxonomy" id="931535"/>
    <lineage>
        <taxon>Bacteria</taxon>
        <taxon>Bacillati</taxon>
        <taxon>Actinomycetota</taxon>
        <taxon>Actinomycetes</taxon>
        <taxon>Micrococcales</taxon>
        <taxon>Cellulomonadaceae</taxon>
        <taxon>Cellulomonas</taxon>
    </lineage>
</organism>
<reference evidence="2 3" key="1">
    <citation type="submission" date="2019-07" db="EMBL/GenBank/DDBJ databases">
        <title>Whole genome shotgun sequence of Cellulomonas soli NBRC 109434.</title>
        <authorList>
            <person name="Hosoyama A."/>
            <person name="Uohara A."/>
            <person name="Ohji S."/>
            <person name="Ichikawa N."/>
        </authorList>
    </citation>
    <scope>NUCLEOTIDE SEQUENCE [LARGE SCALE GENOMIC DNA]</scope>
    <source>
        <strain evidence="2 3">NBRC 109434</strain>
    </source>
</reference>
<protein>
    <submittedName>
        <fullName evidence="2">Uncharacterized protein</fullName>
    </submittedName>
</protein>
<gene>
    <name evidence="2" type="ORF">CSO01_11870</name>
</gene>
<dbReference type="OrthoDB" id="3692315at2"/>
<keyword evidence="3" id="KW-1185">Reference proteome</keyword>
<evidence type="ECO:0000313" key="3">
    <source>
        <dbReference type="Proteomes" id="UP000321798"/>
    </source>
</evidence>
<name>A0A512PBI1_9CELL</name>
<dbReference type="EMBL" id="BKAL01000003">
    <property type="protein sequence ID" value="GEP68472.1"/>
    <property type="molecule type" value="Genomic_DNA"/>
</dbReference>
<sequence length="186" mass="18428">MSIGAVTGTTSYAYLAATTGSQTSGTGRAAGVPGHIETAAETLGLSTDEVMSALDQGQTLADLAEAQGVSKDDLVAALVADAPEVISATGDVESFVTSLVEGTGQGRGPAGPPPPPPSGGALTGELTSEQQTTFDALADLLGTDSESLLDELQSGTSLLDMLDDAGVSYEDLAGAVQSGLLVDVEL</sequence>
<dbReference type="RefSeq" id="WP_146952214.1">
    <property type="nucleotide sequence ID" value="NZ_BAABBJ010000009.1"/>
</dbReference>
<comment type="caution">
    <text evidence="2">The sequence shown here is derived from an EMBL/GenBank/DDBJ whole genome shotgun (WGS) entry which is preliminary data.</text>
</comment>
<dbReference type="AlphaFoldDB" id="A0A512PBI1"/>
<dbReference type="Proteomes" id="UP000321798">
    <property type="component" value="Unassembled WGS sequence"/>
</dbReference>